<gene>
    <name evidence="1" type="ORF">S12H4_07706</name>
</gene>
<evidence type="ECO:0000313" key="1">
    <source>
        <dbReference type="EMBL" id="GAI60983.1"/>
    </source>
</evidence>
<name>X1PYJ5_9ZZZZ</name>
<comment type="caution">
    <text evidence="1">The sequence shown here is derived from an EMBL/GenBank/DDBJ whole genome shotgun (WGS) entry which is preliminary data.</text>
</comment>
<sequence length="58" mass="7053">MAKYDSMRKLERNRLLVEYREKHPEASWAEIGELFKISYQRAREIYYNEKNEQAAQGN</sequence>
<reference evidence="1" key="1">
    <citation type="journal article" date="2014" name="Front. Microbiol.">
        <title>High frequency of phylogenetically diverse reductive dehalogenase-homologous genes in deep subseafloor sedimentary metagenomes.</title>
        <authorList>
            <person name="Kawai M."/>
            <person name="Futagami T."/>
            <person name="Toyoda A."/>
            <person name="Takaki Y."/>
            <person name="Nishi S."/>
            <person name="Hori S."/>
            <person name="Arai W."/>
            <person name="Tsubouchi T."/>
            <person name="Morono Y."/>
            <person name="Uchiyama I."/>
            <person name="Ito T."/>
            <person name="Fujiyama A."/>
            <person name="Inagaki F."/>
            <person name="Takami H."/>
        </authorList>
    </citation>
    <scope>NUCLEOTIDE SEQUENCE</scope>
    <source>
        <strain evidence="1">Expedition CK06-06</strain>
    </source>
</reference>
<dbReference type="EMBL" id="BARW01002879">
    <property type="protein sequence ID" value="GAI60983.1"/>
    <property type="molecule type" value="Genomic_DNA"/>
</dbReference>
<evidence type="ECO:0008006" key="2">
    <source>
        <dbReference type="Google" id="ProtNLM"/>
    </source>
</evidence>
<accession>X1PYJ5</accession>
<proteinExistence type="predicted"/>
<organism evidence="1">
    <name type="scientific">marine sediment metagenome</name>
    <dbReference type="NCBI Taxonomy" id="412755"/>
    <lineage>
        <taxon>unclassified sequences</taxon>
        <taxon>metagenomes</taxon>
        <taxon>ecological metagenomes</taxon>
    </lineage>
</organism>
<dbReference type="AlphaFoldDB" id="X1PYJ5"/>
<protein>
    <recommendedName>
        <fullName evidence="2">RNA polymerase sigma-70 region 4 domain-containing protein</fullName>
    </recommendedName>
</protein>